<proteinExistence type="predicted"/>
<keyword evidence="3" id="KW-0804">Transcription</keyword>
<dbReference type="InterPro" id="IPR036388">
    <property type="entry name" value="WH-like_DNA-bd_sf"/>
</dbReference>
<organism evidence="5 6">
    <name type="scientific">Mesotoga infera</name>
    <dbReference type="NCBI Taxonomy" id="1236046"/>
    <lineage>
        <taxon>Bacteria</taxon>
        <taxon>Thermotogati</taxon>
        <taxon>Thermotogota</taxon>
        <taxon>Thermotogae</taxon>
        <taxon>Kosmotogales</taxon>
        <taxon>Kosmotogaceae</taxon>
        <taxon>Mesotoga</taxon>
    </lineage>
</organism>
<accession>A0A117LT73</accession>
<name>A0A117LT73_9BACT</name>
<evidence type="ECO:0000256" key="2">
    <source>
        <dbReference type="ARBA" id="ARBA00023125"/>
    </source>
</evidence>
<dbReference type="PANTHER" id="PTHR44846">
    <property type="entry name" value="MANNOSYL-D-GLYCERATE TRANSPORT/METABOLISM SYSTEM REPRESSOR MNGR-RELATED"/>
    <property type="match status" value="1"/>
</dbReference>
<dbReference type="InterPro" id="IPR000524">
    <property type="entry name" value="Tscrpt_reg_HTH_GntR"/>
</dbReference>
<dbReference type="PROSITE" id="PS50949">
    <property type="entry name" value="HTH_GNTR"/>
    <property type="match status" value="1"/>
</dbReference>
<dbReference type="CDD" id="cd07377">
    <property type="entry name" value="WHTH_GntR"/>
    <property type="match status" value="1"/>
</dbReference>
<dbReference type="Pfam" id="PF00392">
    <property type="entry name" value="GntR"/>
    <property type="match status" value="1"/>
</dbReference>
<gene>
    <name evidence="5" type="ORF">XD86_1324</name>
</gene>
<dbReference type="Gene3D" id="1.10.10.10">
    <property type="entry name" value="Winged helix-like DNA-binding domain superfamily/Winged helix DNA-binding domain"/>
    <property type="match status" value="1"/>
</dbReference>
<dbReference type="InterPro" id="IPR050679">
    <property type="entry name" value="Bact_HTH_transcr_reg"/>
</dbReference>
<dbReference type="SMART" id="SM00866">
    <property type="entry name" value="UTRA"/>
    <property type="match status" value="1"/>
</dbReference>
<reference evidence="6" key="1">
    <citation type="journal article" date="2015" name="MBio">
        <title>Genome-Resolved Metagenomic Analysis Reveals Roles for Candidate Phyla and Other Microbial Community Members in Biogeochemical Transformations in Oil Reservoirs.</title>
        <authorList>
            <person name="Hu P."/>
            <person name="Tom L."/>
            <person name="Singh A."/>
            <person name="Thomas B.C."/>
            <person name="Baker B.J."/>
            <person name="Piceno Y.M."/>
            <person name="Andersen G.L."/>
            <person name="Banfield J.F."/>
        </authorList>
    </citation>
    <scope>NUCLEOTIDE SEQUENCE [LARGE SCALE GENOMIC DNA]</scope>
</reference>
<sequence length="246" mass="27685">MKEIGIDHNSHISLSGKIHSELRKLILNGELKAGERLPSEPDLAHELGVSRNSLREAIGLLQKEGLLVKKHGIGTFVTDRYPIIRGGIERLSSIGSFIESQGHSARSEIILFDQCVCEEKICGFLDLEVGSMVHVLETTKYASEIPVAVCIDFIPKSIVKEIDPERIYNSVFEGLGRHYNIDIRYAECDLIPISCDEVLSMKLNVDAGTSLLLLEQIHYDVLDRKVLYSKSYFPSGKFTFKLIRRR</sequence>
<dbReference type="Proteomes" id="UP000054260">
    <property type="component" value="Unassembled WGS sequence"/>
</dbReference>
<evidence type="ECO:0000259" key="4">
    <source>
        <dbReference type="PROSITE" id="PS50949"/>
    </source>
</evidence>
<dbReference type="AlphaFoldDB" id="A0A117LT73"/>
<dbReference type="PRINTS" id="PR00035">
    <property type="entry name" value="HTHGNTR"/>
</dbReference>
<evidence type="ECO:0000256" key="1">
    <source>
        <dbReference type="ARBA" id="ARBA00023015"/>
    </source>
</evidence>
<evidence type="ECO:0000313" key="5">
    <source>
        <dbReference type="EMBL" id="KUK66112.1"/>
    </source>
</evidence>
<evidence type="ECO:0000313" key="6">
    <source>
        <dbReference type="Proteomes" id="UP000054260"/>
    </source>
</evidence>
<dbReference type="PANTHER" id="PTHR44846:SF17">
    <property type="entry name" value="GNTR-FAMILY TRANSCRIPTIONAL REGULATOR"/>
    <property type="match status" value="1"/>
</dbReference>
<dbReference type="SMART" id="SM00345">
    <property type="entry name" value="HTH_GNTR"/>
    <property type="match status" value="1"/>
</dbReference>
<evidence type="ECO:0000256" key="3">
    <source>
        <dbReference type="ARBA" id="ARBA00023163"/>
    </source>
</evidence>
<dbReference type="InterPro" id="IPR011663">
    <property type="entry name" value="UTRA"/>
</dbReference>
<dbReference type="GO" id="GO:0003677">
    <property type="term" value="F:DNA binding"/>
    <property type="evidence" value="ECO:0007669"/>
    <property type="project" value="UniProtKB-KW"/>
</dbReference>
<dbReference type="EMBL" id="LGGH01000253">
    <property type="protein sequence ID" value="KUK66112.1"/>
    <property type="molecule type" value="Genomic_DNA"/>
</dbReference>
<protein>
    <submittedName>
        <fullName evidence="5">Transcriptional regulator, GntR family</fullName>
    </submittedName>
</protein>
<comment type="caution">
    <text evidence="5">The sequence shown here is derived from an EMBL/GenBank/DDBJ whole genome shotgun (WGS) entry which is preliminary data.</text>
</comment>
<dbReference type="SUPFAM" id="SSF46785">
    <property type="entry name" value="Winged helix' DNA-binding domain"/>
    <property type="match status" value="1"/>
</dbReference>
<dbReference type="SUPFAM" id="SSF64288">
    <property type="entry name" value="Chorismate lyase-like"/>
    <property type="match status" value="1"/>
</dbReference>
<dbReference type="GO" id="GO:0045892">
    <property type="term" value="P:negative regulation of DNA-templated transcription"/>
    <property type="evidence" value="ECO:0007669"/>
    <property type="project" value="TreeGrafter"/>
</dbReference>
<feature type="domain" description="HTH gntR-type" evidence="4">
    <location>
        <begin position="12"/>
        <end position="80"/>
    </location>
</feature>
<dbReference type="Pfam" id="PF07702">
    <property type="entry name" value="UTRA"/>
    <property type="match status" value="1"/>
</dbReference>
<dbReference type="Gene3D" id="3.40.1410.10">
    <property type="entry name" value="Chorismate lyase-like"/>
    <property type="match status" value="1"/>
</dbReference>
<dbReference type="InterPro" id="IPR028978">
    <property type="entry name" value="Chorismate_lyase_/UTRA_dom_sf"/>
</dbReference>
<keyword evidence="1" id="KW-0805">Transcription regulation</keyword>
<dbReference type="PATRIC" id="fig|1236046.6.peg.278"/>
<keyword evidence="2" id="KW-0238">DNA-binding</keyword>
<dbReference type="GO" id="GO:0003700">
    <property type="term" value="F:DNA-binding transcription factor activity"/>
    <property type="evidence" value="ECO:0007669"/>
    <property type="project" value="InterPro"/>
</dbReference>
<dbReference type="InterPro" id="IPR036390">
    <property type="entry name" value="WH_DNA-bd_sf"/>
</dbReference>